<gene>
    <name evidence="1" type="ORF">SAMN05216537_11255</name>
</gene>
<keyword evidence="2" id="KW-1185">Reference proteome</keyword>
<accession>A0A1H5VRF5</accession>
<dbReference type="RefSeq" id="WP_103953108.1">
    <property type="nucleotide sequence ID" value="NZ_FNUL01000012.1"/>
</dbReference>
<dbReference type="AlphaFoldDB" id="A0A1H5VRF5"/>
<proteinExistence type="predicted"/>
<evidence type="ECO:0000313" key="1">
    <source>
        <dbReference type="EMBL" id="SEF89915.1"/>
    </source>
</evidence>
<protein>
    <submittedName>
        <fullName evidence="1">Uncharacterized protein</fullName>
    </submittedName>
</protein>
<evidence type="ECO:0000313" key="2">
    <source>
        <dbReference type="Proteomes" id="UP000236726"/>
    </source>
</evidence>
<sequence length="69" mass="8424">MEKFISKKEVMKYIDRVIDVPKQIKREAYQYILHNSSLMKDENGNVKINEREMQECLREWGYIHTVYVN</sequence>
<reference evidence="1 2" key="1">
    <citation type="submission" date="2016-10" db="EMBL/GenBank/DDBJ databases">
        <authorList>
            <person name="de Groot N.N."/>
        </authorList>
    </citation>
    <scope>NUCLEOTIDE SEQUENCE [LARGE SCALE GENOMIC DNA]</scope>
    <source>
        <strain evidence="1 2">D15d</strain>
    </source>
</reference>
<dbReference type="EMBL" id="FNUL01000012">
    <property type="protein sequence ID" value="SEF89915.1"/>
    <property type="molecule type" value="Genomic_DNA"/>
</dbReference>
<name>A0A1H5VRF5_9FIRM</name>
<organism evidence="1 2">
    <name type="scientific">Lachnospira multipara</name>
    <dbReference type="NCBI Taxonomy" id="28051"/>
    <lineage>
        <taxon>Bacteria</taxon>
        <taxon>Bacillati</taxon>
        <taxon>Bacillota</taxon>
        <taxon>Clostridia</taxon>
        <taxon>Lachnospirales</taxon>
        <taxon>Lachnospiraceae</taxon>
        <taxon>Lachnospira</taxon>
    </lineage>
</organism>
<dbReference type="Proteomes" id="UP000236726">
    <property type="component" value="Unassembled WGS sequence"/>
</dbReference>